<dbReference type="PANTHER" id="PTHR46394:SF1">
    <property type="entry name" value="PNPLA DOMAIN-CONTAINING PROTEIN"/>
    <property type="match status" value="1"/>
</dbReference>
<dbReference type="SUPFAM" id="SSF52151">
    <property type="entry name" value="FabD/lysophospholipase-like"/>
    <property type="match status" value="1"/>
</dbReference>
<dbReference type="InterPro" id="IPR002641">
    <property type="entry name" value="PNPLA_dom"/>
</dbReference>
<keyword evidence="5" id="KW-1185">Reference proteome</keyword>
<protein>
    <submittedName>
        <fullName evidence="4">Patatin</fullName>
    </submittedName>
</protein>
<feature type="active site" description="Proton acceptor" evidence="2">
    <location>
        <position position="182"/>
    </location>
</feature>
<feature type="short sequence motif" description="DGA/G" evidence="2">
    <location>
        <begin position="182"/>
        <end position="184"/>
    </location>
</feature>
<dbReference type="CDD" id="cd07207">
    <property type="entry name" value="Pat_ExoU_VipD_like"/>
    <property type="match status" value="1"/>
</dbReference>
<evidence type="ECO:0000313" key="4">
    <source>
        <dbReference type="EMBL" id="PWN07009.1"/>
    </source>
</evidence>
<dbReference type="InterPro" id="IPR016035">
    <property type="entry name" value="Acyl_Trfase/lysoPLipase"/>
</dbReference>
<feature type="domain" description="PNPLA" evidence="3">
    <location>
        <begin position="8"/>
        <end position="195"/>
    </location>
</feature>
<keyword evidence="2" id="KW-0378">Hydrolase</keyword>
<dbReference type="PANTHER" id="PTHR46394">
    <property type="entry name" value="ANNEXIN"/>
    <property type="match status" value="1"/>
</dbReference>
<evidence type="ECO:0000256" key="2">
    <source>
        <dbReference type="PROSITE-ProRule" id="PRU01161"/>
    </source>
</evidence>
<feature type="short sequence motif" description="GXSXG" evidence="2">
    <location>
        <begin position="41"/>
        <end position="45"/>
    </location>
</feature>
<dbReference type="Pfam" id="PF01734">
    <property type="entry name" value="Patatin"/>
    <property type="match status" value="1"/>
</dbReference>
<gene>
    <name evidence="4" type="ORF">DDZ15_06985</name>
</gene>
<comment type="caution">
    <text evidence="4">The sequence shown here is derived from an EMBL/GenBank/DDBJ whole genome shotgun (WGS) entry which is preliminary data.</text>
</comment>
<dbReference type="OrthoDB" id="9770965at2"/>
<keyword evidence="1 2" id="KW-0443">Lipid metabolism</keyword>
<dbReference type="RefSeq" id="WP_109646358.1">
    <property type="nucleotide sequence ID" value="NZ_QGGB01000005.1"/>
</dbReference>
<dbReference type="InterPro" id="IPR052580">
    <property type="entry name" value="Lipid_Hydrolase"/>
</dbReference>
<dbReference type="Proteomes" id="UP000245533">
    <property type="component" value="Unassembled WGS sequence"/>
</dbReference>
<dbReference type="EMBL" id="QGGB01000005">
    <property type="protein sequence ID" value="PWN07009.1"/>
    <property type="molecule type" value="Genomic_DNA"/>
</dbReference>
<accession>A0A316TUQ4</accession>
<dbReference type="Gene3D" id="3.40.1090.10">
    <property type="entry name" value="Cytosolic phospholipase A2 catalytic domain"/>
    <property type="match status" value="2"/>
</dbReference>
<proteinExistence type="predicted"/>
<sequence>MTPQFRNLVFEGGGVKGIACIGAMRVLDSHGYLEHITRVGGTSAGAINAMIYALGYTMDEQEEILNRTDFNSFMDDSFGIFRDLWRVWRRFGWNRGDAFMEWAGKLIERKLGKRNATFDDLKRAGRPDLYMIGTNLSSGYAEVFSHERHPDMPLVEAVRISMSIPLFFTARRLGEREDVFVDGGVIRNYPVKLFDRMKYIDMDREPGACRHTNYYDEENDIFLRKRPGRSPYVYNRQTLGMRLDTKEEIGLFRYNEPLKGSPVQAFKSYVKALMGALMQVQENVHLHSDDWQRTLYINTLDVETTDFDLPDEKKSALTEQGRIGAEAYFEWFHNPDEDPVCRI</sequence>
<dbReference type="AlphaFoldDB" id="A0A316TUQ4"/>
<keyword evidence="2" id="KW-0442">Lipid degradation</keyword>
<reference evidence="4 5" key="1">
    <citation type="submission" date="2018-05" db="EMBL/GenBank/DDBJ databases">
        <title>Rhodohalobacter halophilus gen. nov., sp. nov., a moderately halophilic member of the family Balneolaceae.</title>
        <authorList>
            <person name="Liu Z.-W."/>
        </authorList>
    </citation>
    <scope>NUCLEOTIDE SEQUENCE [LARGE SCALE GENOMIC DNA]</scope>
    <source>
        <strain evidence="4 5">8A47</strain>
    </source>
</reference>
<feature type="short sequence motif" description="GXGXXG" evidence="2">
    <location>
        <begin position="12"/>
        <end position="17"/>
    </location>
</feature>
<evidence type="ECO:0000259" key="3">
    <source>
        <dbReference type="PROSITE" id="PS51635"/>
    </source>
</evidence>
<name>A0A316TUQ4_9BACT</name>
<dbReference type="PROSITE" id="PS51635">
    <property type="entry name" value="PNPLA"/>
    <property type="match status" value="1"/>
</dbReference>
<feature type="active site" description="Nucleophile" evidence="2">
    <location>
        <position position="43"/>
    </location>
</feature>
<evidence type="ECO:0000256" key="1">
    <source>
        <dbReference type="ARBA" id="ARBA00023098"/>
    </source>
</evidence>
<dbReference type="GO" id="GO:0016042">
    <property type="term" value="P:lipid catabolic process"/>
    <property type="evidence" value="ECO:0007669"/>
    <property type="project" value="UniProtKB-UniRule"/>
</dbReference>
<dbReference type="GO" id="GO:0016787">
    <property type="term" value="F:hydrolase activity"/>
    <property type="evidence" value="ECO:0007669"/>
    <property type="project" value="UniProtKB-UniRule"/>
</dbReference>
<organism evidence="4 5">
    <name type="scientific">Rhodohalobacter mucosus</name>
    <dbReference type="NCBI Taxonomy" id="2079485"/>
    <lineage>
        <taxon>Bacteria</taxon>
        <taxon>Pseudomonadati</taxon>
        <taxon>Balneolota</taxon>
        <taxon>Balneolia</taxon>
        <taxon>Balneolales</taxon>
        <taxon>Balneolaceae</taxon>
        <taxon>Rhodohalobacter</taxon>
    </lineage>
</organism>
<evidence type="ECO:0000313" key="5">
    <source>
        <dbReference type="Proteomes" id="UP000245533"/>
    </source>
</evidence>